<evidence type="ECO:0000256" key="4">
    <source>
        <dbReference type="ARBA" id="ARBA00022519"/>
    </source>
</evidence>
<keyword evidence="2 9" id="KW-0813">Transport</keyword>
<keyword evidence="5 9" id="KW-0812">Transmembrane</keyword>
<feature type="domain" description="Tripartite ATP-independent periplasmic transporters DctQ component" evidence="10">
    <location>
        <begin position="47"/>
        <end position="174"/>
    </location>
</feature>
<dbReference type="InterPro" id="IPR007387">
    <property type="entry name" value="TRAP_DctQ"/>
</dbReference>
<evidence type="ECO:0000259" key="10">
    <source>
        <dbReference type="Pfam" id="PF04290"/>
    </source>
</evidence>
<dbReference type="PANTHER" id="PTHR35011">
    <property type="entry name" value="2,3-DIKETO-L-GULONATE TRAP TRANSPORTER SMALL PERMEASE PROTEIN YIAM"/>
    <property type="match status" value="1"/>
</dbReference>
<keyword evidence="6 9" id="KW-1133">Transmembrane helix</keyword>
<name>A0A371X5A5_9HYPH</name>
<protein>
    <recommendedName>
        <fullName evidence="9">TRAP transporter small permease protein</fullName>
    </recommendedName>
</protein>
<evidence type="ECO:0000256" key="6">
    <source>
        <dbReference type="ARBA" id="ARBA00022989"/>
    </source>
</evidence>
<comment type="function">
    <text evidence="9">Part of the tripartite ATP-independent periplasmic (TRAP) transport system.</text>
</comment>
<evidence type="ECO:0000256" key="2">
    <source>
        <dbReference type="ARBA" id="ARBA00022448"/>
    </source>
</evidence>
<comment type="similarity">
    <text evidence="8 9">Belongs to the TRAP transporter small permease family.</text>
</comment>
<dbReference type="PANTHER" id="PTHR35011:SF2">
    <property type="entry name" value="2,3-DIKETO-L-GULONATE TRAP TRANSPORTER SMALL PERMEASE PROTEIN YIAM"/>
    <property type="match status" value="1"/>
</dbReference>
<dbReference type="EMBL" id="QURL01000003">
    <property type="protein sequence ID" value="RFC64401.1"/>
    <property type="molecule type" value="Genomic_DNA"/>
</dbReference>
<comment type="subcellular location">
    <subcellularLocation>
        <location evidence="1 9">Cell inner membrane</location>
        <topology evidence="1 9">Multi-pass membrane protein</topology>
    </subcellularLocation>
</comment>
<dbReference type="AlphaFoldDB" id="A0A371X5A5"/>
<reference evidence="11 12" key="1">
    <citation type="submission" date="2018-08" db="EMBL/GenBank/DDBJ databases">
        <title>Fulvimarina sp. 85, whole genome shotgun sequence.</title>
        <authorList>
            <person name="Tuo L."/>
        </authorList>
    </citation>
    <scope>NUCLEOTIDE SEQUENCE [LARGE SCALE GENOMIC DNA]</scope>
    <source>
        <strain evidence="11 12">85</strain>
    </source>
</reference>
<dbReference type="InterPro" id="IPR055348">
    <property type="entry name" value="DctQ"/>
</dbReference>
<feature type="transmembrane region" description="Helical" evidence="9">
    <location>
        <begin position="33"/>
        <end position="60"/>
    </location>
</feature>
<gene>
    <name evidence="11" type="ORF">DYI37_08790</name>
</gene>
<dbReference type="Proteomes" id="UP000264310">
    <property type="component" value="Unassembled WGS sequence"/>
</dbReference>
<sequence>MTGQATDGLPDQHGETPRGVPRFVEYVIRAIDFVGCAICAGTLAFLFAAILINVILRYLFGTGIVWAYEIHALLLPWLVAGGVTIASTRGRHIAVTLMPAMVSGWARYAVYVAVHLAVIAISVEVVLSSQPILRASQFQSLASLGIKQVWGYASIPAAFGVMALVSALELLRLILGGREAAPDPSTESLS</sequence>
<dbReference type="Pfam" id="PF04290">
    <property type="entry name" value="DctQ"/>
    <property type="match status" value="1"/>
</dbReference>
<proteinExistence type="inferred from homology"/>
<dbReference type="GO" id="GO:0005886">
    <property type="term" value="C:plasma membrane"/>
    <property type="evidence" value="ECO:0007669"/>
    <property type="project" value="UniProtKB-SubCell"/>
</dbReference>
<evidence type="ECO:0000313" key="12">
    <source>
        <dbReference type="Proteomes" id="UP000264310"/>
    </source>
</evidence>
<dbReference type="GO" id="GO:0022857">
    <property type="term" value="F:transmembrane transporter activity"/>
    <property type="evidence" value="ECO:0007669"/>
    <property type="project" value="UniProtKB-UniRule"/>
</dbReference>
<keyword evidence="12" id="KW-1185">Reference proteome</keyword>
<comment type="caution">
    <text evidence="11">The sequence shown here is derived from an EMBL/GenBank/DDBJ whole genome shotgun (WGS) entry which is preliminary data.</text>
</comment>
<feature type="transmembrane region" description="Helical" evidence="9">
    <location>
        <begin position="66"/>
        <end position="87"/>
    </location>
</feature>
<evidence type="ECO:0000256" key="1">
    <source>
        <dbReference type="ARBA" id="ARBA00004429"/>
    </source>
</evidence>
<feature type="transmembrane region" description="Helical" evidence="9">
    <location>
        <begin position="108"/>
        <end position="129"/>
    </location>
</feature>
<evidence type="ECO:0000256" key="3">
    <source>
        <dbReference type="ARBA" id="ARBA00022475"/>
    </source>
</evidence>
<evidence type="ECO:0000256" key="7">
    <source>
        <dbReference type="ARBA" id="ARBA00023136"/>
    </source>
</evidence>
<accession>A0A371X5A5</accession>
<dbReference type="RefSeq" id="WP_116682818.1">
    <property type="nucleotide sequence ID" value="NZ_QURL01000003.1"/>
</dbReference>
<evidence type="ECO:0000313" key="11">
    <source>
        <dbReference type="EMBL" id="RFC64401.1"/>
    </source>
</evidence>
<evidence type="ECO:0000256" key="8">
    <source>
        <dbReference type="ARBA" id="ARBA00038436"/>
    </source>
</evidence>
<dbReference type="OrthoDB" id="7843639at2"/>
<comment type="subunit">
    <text evidence="9">The complex comprises the extracytoplasmic solute receptor protein and the two transmembrane proteins.</text>
</comment>
<keyword evidence="3" id="KW-1003">Cell membrane</keyword>
<organism evidence="11 12">
    <name type="scientific">Fulvimarina endophytica</name>
    <dbReference type="NCBI Taxonomy" id="2293836"/>
    <lineage>
        <taxon>Bacteria</taxon>
        <taxon>Pseudomonadati</taxon>
        <taxon>Pseudomonadota</taxon>
        <taxon>Alphaproteobacteria</taxon>
        <taxon>Hyphomicrobiales</taxon>
        <taxon>Aurantimonadaceae</taxon>
        <taxon>Fulvimarina</taxon>
    </lineage>
</organism>
<dbReference type="GO" id="GO:0015740">
    <property type="term" value="P:C4-dicarboxylate transport"/>
    <property type="evidence" value="ECO:0007669"/>
    <property type="project" value="TreeGrafter"/>
</dbReference>
<evidence type="ECO:0000256" key="5">
    <source>
        <dbReference type="ARBA" id="ARBA00022692"/>
    </source>
</evidence>
<evidence type="ECO:0000256" key="9">
    <source>
        <dbReference type="RuleBase" id="RU369079"/>
    </source>
</evidence>
<keyword evidence="7 9" id="KW-0472">Membrane</keyword>
<feature type="transmembrane region" description="Helical" evidence="9">
    <location>
        <begin position="149"/>
        <end position="171"/>
    </location>
</feature>
<keyword evidence="4 9" id="KW-0997">Cell inner membrane</keyword>